<evidence type="ECO:0000313" key="13">
    <source>
        <dbReference type="EMBL" id="NYJ22111.1"/>
    </source>
</evidence>
<evidence type="ECO:0000256" key="8">
    <source>
        <dbReference type="ARBA" id="ARBA00023136"/>
    </source>
</evidence>
<comment type="subcellular location">
    <subcellularLocation>
        <location evidence="1">Bacterial flagellum basal body</location>
    </subcellularLocation>
    <subcellularLocation>
        <location evidence="2">Cell membrane</location>
        <topology evidence="2">Peripheral membrane protein</topology>
        <orientation evidence="2">Cytoplasmic side</orientation>
    </subcellularLocation>
</comment>
<evidence type="ECO:0000256" key="5">
    <source>
        <dbReference type="ARBA" id="ARBA00022475"/>
    </source>
</evidence>
<dbReference type="RefSeq" id="WP_179604196.1">
    <property type="nucleotide sequence ID" value="NZ_BAABEH010000001.1"/>
</dbReference>
<gene>
    <name evidence="13" type="ORF">HNR13_000398</name>
</gene>
<dbReference type="PANTHER" id="PTHR30534:SF0">
    <property type="entry name" value="FLAGELLAR MOTOR SWITCH PROTEIN FLIG"/>
    <property type="match status" value="1"/>
</dbReference>
<dbReference type="GO" id="GO:0009425">
    <property type="term" value="C:bacterial-type flagellum basal body"/>
    <property type="evidence" value="ECO:0007669"/>
    <property type="project" value="UniProtKB-SubCell"/>
</dbReference>
<protein>
    <recommendedName>
        <fullName evidence="4">Flagellar motor switch protein FliG</fullName>
    </recommendedName>
</protein>
<reference evidence="13 14" key="1">
    <citation type="submission" date="2020-07" db="EMBL/GenBank/DDBJ databases">
        <title>Sequencing the genomes of 1000 actinobacteria strains.</title>
        <authorList>
            <person name="Klenk H.-P."/>
        </authorList>
    </citation>
    <scope>NUCLEOTIDE SEQUENCE [LARGE SCALE GENOMIC DNA]</scope>
    <source>
        <strain evidence="13 14">DSM 15165</strain>
    </source>
</reference>
<dbReference type="InterPro" id="IPR011002">
    <property type="entry name" value="FliG_a-hlx"/>
</dbReference>
<sequence length="339" mass="36354">MNDTKTPLTGPQKVAVVLMNMDQHRAAQVMKQFSDEEADEITAEILRLRRVDPSVAEKALSEFHDLTARGGVSTRGGRDIAVGLLEASFGAERATGVMNRVASSMAGKQFEFLDAVEPAQVQMLLAGELPQTSALVLAHLRADHASRVLAGLDDDARTEVAHAIATMGSPSPDAVRVVADTLKQRASAVVSARTASDSVGGVQPLVDIINRADAATEKALLEALEQRDPALAEEVRSRMLTFDDIVRLDPRDVQQVLRGVDAAVLAVATKGATEAVTAVITQNLSERNREILEDEIRILGPVRLSQVEDARASIVRAIRDLEAAGTITVQRGDEDAYVE</sequence>
<dbReference type="GO" id="GO:0003774">
    <property type="term" value="F:cytoskeletal motor activity"/>
    <property type="evidence" value="ECO:0007669"/>
    <property type="project" value="InterPro"/>
</dbReference>
<keyword evidence="8" id="KW-0472">Membrane</keyword>
<evidence type="ECO:0000259" key="10">
    <source>
        <dbReference type="Pfam" id="PF01706"/>
    </source>
</evidence>
<dbReference type="InterPro" id="IPR028263">
    <property type="entry name" value="FliG_N"/>
</dbReference>
<dbReference type="PANTHER" id="PTHR30534">
    <property type="entry name" value="FLAGELLAR MOTOR SWITCH PROTEIN FLIG"/>
    <property type="match status" value="1"/>
</dbReference>
<dbReference type="PRINTS" id="PR00954">
    <property type="entry name" value="FLGMOTORFLIG"/>
</dbReference>
<dbReference type="SUPFAM" id="SSF48029">
    <property type="entry name" value="FliG"/>
    <property type="match status" value="2"/>
</dbReference>
<organism evidence="13 14">
    <name type="scientific">Leifsonia shinshuensis</name>
    <dbReference type="NCBI Taxonomy" id="150026"/>
    <lineage>
        <taxon>Bacteria</taxon>
        <taxon>Bacillati</taxon>
        <taxon>Actinomycetota</taxon>
        <taxon>Actinomycetes</taxon>
        <taxon>Micrococcales</taxon>
        <taxon>Microbacteriaceae</taxon>
        <taxon>Leifsonia</taxon>
    </lineage>
</organism>
<keyword evidence="13" id="KW-0969">Cilium</keyword>
<evidence type="ECO:0000259" key="12">
    <source>
        <dbReference type="Pfam" id="PF14842"/>
    </source>
</evidence>
<name>A0A853CRK7_9MICO</name>
<keyword evidence="9" id="KW-0975">Bacterial flagellum</keyword>
<evidence type="ECO:0000259" key="11">
    <source>
        <dbReference type="Pfam" id="PF14841"/>
    </source>
</evidence>
<comment type="caution">
    <text evidence="13">The sequence shown here is derived from an EMBL/GenBank/DDBJ whole genome shotgun (WGS) entry which is preliminary data.</text>
</comment>
<evidence type="ECO:0000256" key="2">
    <source>
        <dbReference type="ARBA" id="ARBA00004413"/>
    </source>
</evidence>
<dbReference type="InterPro" id="IPR000090">
    <property type="entry name" value="Flg_Motor_Flig"/>
</dbReference>
<dbReference type="Gene3D" id="1.10.220.30">
    <property type="match status" value="3"/>
</dbReference>
<evidence type="ECO:0000256" key="4">
    <source>
        <dbReference type="ARBA" id="ARBA00021870"/>
    </source>
</evidence>
<proteinExistence type="inferred from homology"/>
<dbReference type="EMBL" id="JACCFL010000001">
    <property type="protein sequence ID" value="NYJ22111.1"/>
    <property type="molecule type" value="Genomic_DNA"/>
</dbReference>
<dbReference type="InterPro" id="IPR023087">
    <property type="entry name" value="Flg_Motor_Flig_C"/>
</dbReference>
<evidence type="ECO:0000256" key="1">
    <source>
        <dbReference type="ARBA" id="ARBA00004117"/>
    </source>
</evidence>
<keyword evidence="7" id="KW-0283">Flagellar rotation</keyword>
<dbReference type="InterPro" id="IPR032779">
    <property type="entry name" value="FliG_M"/>
</dbReference>
<dbReference type="NCBIfam" id="TIGR00207">
    <property type="entry name" value="fliG"/>
    <property type="match status" value="1"/>
</dbReference>
<keyword evidence="6" id="KW-0145">Chemotaxis</keyword>
<comment type="similarity">
    <text evidence="3">Belongs to the FliG family.</text>
</comment>
<accession>A0A853CRK7</accession>
<evidence type="ECO:0000256" key="9">
    <source>
        <dbReference type="ARBA" id="ARBA00023143"/>
    </source>
</evidence>
<keyword evidence="5" id="KW-1003">Cell membrane</keyword>
<evidence type="ECO:0000256" key="3">
    <source>
        <dbReference type="ARBA" id="ARBA00010299"/>
    </source>
</evidence>
<evidence type="ECO:0000256" key="7">
    <source>
        <dbReference type="ARBA" id="ARBA00022779"/>
    </source>
</evidence>
<evidence type="ECO:0000256" key="6">
    <source>
        <dbReference type="ARBA" id="ARBA00022500"/>
    </source>
</evidence>
<dbReference type="AlphaFoldDB" id="A0A853CRK7"/>
<dbReference type="GO" id="GO:0006935">
    <property type="term" value="P:chemotaxis"/>
    <property type="evidence" value="ECO:0007669"/>
    <property type="project" value="UniProtKB-KW"/>
</dbReference>
<dbReference type="Pfam" id="PF01706">
    <property type="entry name" value="FliG_C"/>
    <property type="match status" value="1"/>
</dbReference>
<keyword evidence="13" id="KW-0966">Cell projection</keyword>
<dbReference type="GO" id="GO:0005886">
    <property type="term" value="C:plasma membrane"/>
    <property type="evidence" value="ECO:0007669"/>
    <property type="project" value="UniProtKB-SubCell"/>
</dbReference>
<feature type="domain" description="Flagellar motor switch protein FliG C-terminal" evidence="10">
    <location>
        <begin position="222"/>
        <end position="328"/>
    </location>
</feature>
<feature type="domain" description="Flagellar motor switch protein FliG middle" evidence="11">
    <location>
        <begin position="118"/>
        <end position="191"/>
    </location>
</feature>
<dbReference type="GO" id="GO:0071973">
    <property type="term" value="P:bacterial-type flagellum-dependent cell motility"/>
    <property type="evidence" value="ECO:0007669"/>
    <property type="project" value="InterPro"/>
</dbReference>
<keyword evidence="13" id="KW-0282">Flagellum</keyword>
<feature type="domain" description="Flagellar motor switch protein FliG N-terminal" evidence="12">
    <location>
        <begin position="8"/>
        <end position="110"/>
    </location>
</feature>
<dbReference type="Pfam" id="PF14842">
    <property type="entry name" value="FliG_N"/>
    <property type="match status" value="1"/>
</dbReference>
<dbReference type="Pfam" id="PF14841">
    <property type="entry name" value="FliG_M"/>
    <property type="match status" value="1"/>
</dbReference>
<evidence type="ECO:0000313" key="14">
    <source>
        <dbReference type="Proteomes" id="UP000578352"/>
    </source>
</evidence>
<dbReference type="Proteomes" id="UP000578352">
    <property type="component" value="Unassembled WGS sequence"/>
</dbReference>